<feature type="compositionally biased region" description="Polar residues" evidence="5">
    <location>
        <begin position="152"/>
        <end position="164"/>
    </location>
</feature>
<dbReference type="PANTHER" id="PTHR23402">
    <property type="entry name" value="PROTEASE FAMILY C15 PYROGLUTAMYL-PEPTIDASE I-RELATED"/>
    <property type="match status" value="1"/>
</dbReference>
<evidence type="ECO:0000256" key="4">
    <source>
        <dbReference type="ARBA" id="ARBA00022807"/>
    </source>
</evidence>
<evidence type="ECO:0000256" key="3">
    <source>
        <dbReference type="ARBA" id="ARBA00022801"/>
    </source>
</evidence>
<name>A0A067LU43_BOTB1</name>
<accession>A0A067LU43</accession>
<comment type="similarity">
    <text evidence="1">Belongs to the peptidase C15 family.</text>
</comment>
<dbReference type="InterPro" id="IPR036440">
    <property type="entry name" value="Peptidase_C15-like_sf"/>
</dbReference>
<dbReference type="Proteomes" id="UP000027195">
    <property type="component" value="Unassembled WGS sequence"/>
</dbReference>
<dbReference type="AlphaFoldDB" id="A0A067LU43"/>
<evidence type="ECO:0000256" key="5">
    <source>
        <dbReference type="SAM" id="MobiDB-lite"/>
    </source>
</evidence>
<dbReference type="InterPro" id="IPR016125">
    <property type="entry name" value="Peptidase_C15-like"/>
</dbReference>
<dbReference type="OrthoDB" id="407146at2759"/>
<organism evidence="6 7">
    <name type="scientific">Botryobasidium botryosum (strain FD-172 SS1)</name>
    <dbReference type="NCBI Taxonomy" id="930990"/>
    <lineage>
        <taxon>Eukaryota</taxon>
        <taxon>Fungi</taxon>
        <taxon>Dikarya</taxon>
        <taxon>Basidiomycota</taxon>
        <taxon>Agaricomycotina</taxon>
        <taxon>Agaricomycetes</taxon>
        <taxon>Cantharellales</taxon>
        <taxon>Botryobasidiaceae</taxon>
        <taxon>Botryobasidium</taxon>
    </lineage>
</organism>
<dbReference type="HOGENOM" id="CLU_043960_1_0_1"/>
<reference evidence="7" key="1">
    <citation type="journal article" date="2014" name="Proc. Natl. Acad. Sci. U.S.A.">
        <title>Extensive sampling of basidiomycete genomes demonstrates inadequacy of the white-rot/brown-rot paradigm for wood decay fungi.</title>
        <authorList>
            <person name="Riley R."/>
            <person name="Salamov A.A."/>
            <person name="Brown D.W."/>
            <person name="Nagy L.G."/>
            <person name="Floudas D."/>
            <person name="Held B.W."/>
            <person name="Levasseur A."/>
            <person name="Lombard V."/>
            <person name="Morin E."/>
            <person name="Otillar R."/>
            <person name="Lindquist E.A."/>
            <person name="Sun H."/>
            <person name="LaButti K.M."/>
            <person name="Schmutz J."/>
            <person name="Jabbour D."/>
            <person name="Luo H."/>
            <person name="Baker S.E."/>
            <person name="Pisabarro A.G."/>
            <person name="Walton J.D."/>
            <person name="Blanchette R.A."/>
            <person name="Henrissat B."/>
            <person name="Martin F."/>
            <person name="Cullen D."/>
            <person name="Hibbett D.S."/>
            <person name="Grigoriev I.V."/>
        </authorList>
    </citation>
    <scope>NUCLEOTIDE SEQUENCE [LARGE SCALE GENOMIC DNA]</scope>
    <source>
        <strain evidence="7">FD-172 SS1</strain>
    </source>
</reference>
<dbReference type="GO" id="GO:0006508">
    <property type="term" value="P:proteolysis"/>
    <property type="evidence" value="ECO:0007669"/>
    <property type="project" value="UniProtKB-KW"/>
</dbReference>
<protein>
    <recommendedName>
        <fullName evidence="8">Peptidase C15, pyroglutamyl peptidase I-like protein</fullName>
    </recommendedName>
</protein>
<dbReference type="InParanoid" id="A0A067LU43"/>
<keyword evidence="4" id="KW-0788">Thiol protease</keyword>
<keyword evidence="2" id="KW-0645">Protease</keyword>
<gene>
    <name evidence="6" type="ORF">BOTBODRAFT_39438</name>
</gene>
<feature type="region of interest" description="Disordered" evidence="5">
    <location>
        <begin position="145"/>
        <end position="164"/>
    </location>
</feature>
<dbReference type="PANTHER" id="PTHR23402:SF1">
    <property type="entry name" value="PYROGLUTAMYL-PEPTIDASE I"/>
    <property type="match status" value="1"/>
</dbReference>
<evidence type="ECO:0008006" key="8">
    <source>
        <dbReference type="Google" id="ProtNLM"/>
    </source>
</evidence>
<evidence type="ECO:0000256" key="2">
    <source>
        <dbReference type="ARBA" id="ARBA00022670"/>
    </source>
</evidence>
<proteinExistence type="inferred from homology"/>
<dbReference type="SUPFAM" id="SSF53182">
    <property type="entry name" value="Pyrrolidone carboxyl peptidase (pyroglutamate aminopeptidase)"/>
    <property type="match status" value="1"/>
</dbReference>
<evidence type="ECO:0000313" key="6">
    <source>
        <dbReference type="EMBL" id="KDQ06634.1"/>
    </source>
</evidence>
<dbReference type="EMBL" id="KL198128">
    <property type="protein sequence ID" value="KDQ06634.1"/>
    <property type="molecule type" value="Genomic_DNA"/>
</dbReference>
<keyword evidence="3" id="KW-0378">Hydrolase</keyword>
<sequence length="277" mass="29892">MPPTNPPARERRDGPIPPGAARVLLTGFGLFGGYETTNPSWEAASVLHDNVLPSHEAGARSIHITAVKVPVVYSTVLSAVPSFHASPPQITLPVSNGADGRLPPPPQDGYDFIFHVGVGHSGALAVEQLAHKTGYVRKDVDGELAPPIHAQNHPSDQKVLSKNPTVDRGFGKGYREFADELETSIDVNGLVAHLKQRGHKHVRLSLDPGRYLCDFIYYCSLAESHRSRPAGNPAARTKVLFMHVPPIGDPCPLEEMSDAIEEVIRWVCAATTSSLTT</sequence>
<keyword evidence="7" id="KW-1185">Reference proteome</keyword>
<evidence type="ECO:0000313" key="7">
    <source>
        <dbReference type="Proteomes" id="UP000027195"/>
    </source>
</evidence>
<dbReference type="GO" id="GO:0008234">
    <property type="term" value="F:cysteine-type peptidase activity"/>
    <property type="evidence" value="ECO:0007669"/>
    <property type="project" value="UniProtKB-KW"/>
</dbReference>
<evidence type="ECO:0000256" key="1">
    <source>
        <dbReference type="ARBA" id="ARBA00006641"/>
    </source>
</evidence>
<dbReference type="Gene3D" id="3.40.630.20">
    <property type="entry name" value="Peptidase C15, pyroglutamyl peptidase I-like"/>
    <property type="match status" value="1"/>
</dbReference>